<dbReference type="SUPFAM" id="SSF48452">
    <property type="entry name" value="TPR-like"/>
    <property type="match status" value="2"/>
</dbReference>
<dbReference type="RefSeq" id="WP_183673306.1">
    <property type="nucleotide sequence ID" value="NZ_CBCRYX010000002.1"/>
</dbReference>
<dbReference type="EMBL" id="JACHHF010000003">
    <property type="protein sequence ID" value="MBB5175737.1"/>
    <property type="molecule type" value="Genomic_DNA"/>
</dbReference>
<accession>A0A9Q2HFP7</accession>
<name>A0A9Q2HFP7_9STAP</name>
<keyword evidence="2" id="KW-1185">Reference proteome</keyword>
<organism evidence="1 2">
    <name type="scientific">Nosocomiicoccus ampullae</name>
    <dbReference type="NCBI Taxonomy" id="489910"/>
    <lineage>
        <taxon>Bacteria</taxon>
        <taxon>Bacillati</taxon>
        <taxon>Bacillota</taxon>
        <taxon>Bacilli</taxon>
        <taxon>Bacillales</taxon>
        <taxon>Staphylococcaceae</taxon>
        <taxon>Nosocomiicoccus</taxon>
    </lineage>
</organism>
<comment type="caution">
    <text evidence="1">The sequence shown here is derived from an EMBL/GenBank/DDBJ whole genome shotgun (WGS) entry which is preliminary data.</text>
</comment>
<reference evidence="1 2" key="1">
    <citation type="submission" date="2020-08" db="EMBL/GenBank/DDBJ databases">
        <title>Genomic Encyclopedia of Type Strains, Phase IV (KMG-IV): sequencing the most valuable type-strain genomes for metagenomic binning, comparative biology and taxonomic classification.</title>
        <authorList>
            <person name="Goeker M."/>
        </authorList>
    </citation>
    <scope>NUCLEOTIDE SEQUENCE [LARGE SCALE GENOMIC DNA]</scope>
    <source>
        <strain evidence="1 2">DSM 19163</strain>
    </source>
</reference>
<gene>
    <name evidence="1" type="ORF">HNQ45_000612</name>
</gene>
<proteinExistence type="predicted"/>
<dbReference type="Proteomes" id="UP000579136">
    <property type="component" value="Unassembled WGS sequence"/>
</dbReference>
<sequence>MKNKIISLHNDGNIYYRQAMKKKHQGEYREALNLMTRALNEQEKREYISEYAYLLTLLGEYDKAENFILNHFASENFDTSFYYEISEMNVLIEDANKALLFGIMYADLHKDDAYYDDLLEMFTIGDYTYEELVEEAEEFVGQYVFQTYFMSGLIETSLDYLDTISYELSNKRMFRNMRGMALLFLNRFEEAEAVLTKLLQEDQTDMHALSHLTLLYFYTNRRDLYLKFLRHLEVVEPLDEDDRLKVGLVLNFLKQYKEAYQLLYPLYKKKYMVNFQLLHALSQSAYYSGYVEEAENYWKEMQLYNPLDEIHSPWKKEEATERLNYIIDEYLQSDDPHKRILGLFKSSIIRPEDVILGSPMWDLIDHFNNFEKVYTAFLFNHFQHKKFERLHEGLEVLSIDYLNRDDIMLGWIDEVTHLEMNGLLENQSGKVYALAYLYVYYPDSLMTEDLSEKYQIHKHKLEKAISVIKQNK</sequence>
<dbReference type="AlphaFoldDB" id="A0A9Q2HFP7"/>
<protein>
    <submittedName>
        <fullName evidence="1">Tetratricopeptide (TPR) repeat protein</fullName>
    </submittedName>
</protein>
<dbReference type="InterPro" id="IPR011990">
    <property type="entry name" value="TPR-like_helical_dom_sf"/>
</dbReference>
<evidence type="ECO:0000313" key="1">
    <source>
        <dbReference type="EMBL" id="MBB5175737.1"/>
    </source>
</evidence>
<dbReference type="Gene3D" id="1.25.40.10">
    <property type="entry name" value="Tetratricopeptide repeat domain"/>
    <property type="match status" value="1"/>
</dbReference>
<evidence type="ECO:0000313" key="2">
    <source>
        <dbReference type="Proteomes" id="UP000579136"/>
    </source>
</evidence>